<dbReference type="AlphaFoldDB" id="A0A9P9WH32"/>
<feature type="domain" description="FAM192A/Fyv6 N-terminal" evidence="4">
    <location>
        <begin position="38"/>
        <end position="141"/>
    </location>
</feature>
<evidence type="ECO:0000259" key="4">
    <source>
        <dbReference type="Pfam" id="PF10187"/>
    </source>
</evidence>
<dbReference type="PANTHER" id="PTHR13495">
    <property type="entry name" value="NEFA-INTERACTING NUCLEAR PROTEIN NIP30"/>
    <property type="match status" value="1"/>
</dbReference>
<feature type="compositionally biased region" description="Basic and acidic residues" evidence="3">
    <location>
        <begin position="54"/>
        <end position="67"/>
    </location>
</feature>
<keyword evidence="6" id="KW-1185">Reference proteome</keyword>
<dbReference type="Pfam" id="PF10187">
    <property type="entry name" value="FAM192A_Fyv6_N"/>
    <property type="match status" value="1"/>
</dbReference>
<dbReference type="Proteomes" id="UP000829685">
    <property type="component" value="Unassembled WGS sequence"/>
</dbReference>
<feature type="region of interest" description="Disordered" evidence="3">
    <location>
        <begin position="1"/>
        <end position="77"/>
    </location>
</feature>
<evidence type="ECO:0000313" key="6">
    <source>
        <dbReference type="Proteomes" id="UP000829685"/>
    </source>
</evidence>
<dbReference type="PANTHER" id="PTHR13495:SF0">
    <property type="entry name" value="PSME3-INTERACTING PROTEIN"/>
    <property type="match status" value="1"/>
</dbReference>
<evidence type="ECO:0000256" key="2">
    <source>
        <dbReference type="ARBA" id="ARBA00023242"/>
    </source>
</evidence>
<comment type="caution">
    <text evidence="5">The sequence shown here is derived from an EMBL/GenBank/DDBJ whole genome shotgun (WGS) entry which is preliminary data.</text>
</comment>
<feature type="compositionally biased region" description="Basic and acidic residues" evidence="3">
    <location>
        <begin position="182"/>
        <end position="218"/>
    </location>
</feature>
<dbReference type="GO" id="GO:0005634">
    <property type="term" value="C:nucleus"/>
    <property type="evidence" value="ECO:0007669"/>
    <property type="project" value="UniProtKB-SubCell"/>
</dbReference>
<evidence type="ECO:0000256" key="1">
    <source>
        <dbReference type="ARBA" id="ARBA00004123"/>
    </source>
</evidence>
<feature type="compositionally biased region" description="Basic and acidic residues" evidence="3">
    <location>
        <begin position="122"/>
        <end position="145"/>
    </location>
</feature>
<evidence type="ECO:0000313" key="5">
    <source>
        <dbReference type="EMBL" id="KAI1862979.1"/>
    </source>
</evidence>
<comment type="subcellular location">
    <subcellularLocation>
        <location evidence="1">Nucleus</location>
    </subcellularLocation>
</comment>
<name>A0A9P9WH32_9PEZI</name>
<feature type="region of interest" description="Disordered" evidence="3">
    <location>
        <begin position="122"/>
        <end position="252"/>
    </location>
</feature>
<feature type="compositionally biased region" description="Low complexity" evidence="3">
    <location>
        <begin position="14"/>
        <end position="53"/>
    </location>
</feature>
<evidence type="ECO:0000256" key="3">
    <source>
        <dbReference type="SAM" id="MobiDB-lite"/>
    </source>
</evidence>
<dbReference type="EMBL" id="JAFIMR010000026">
    <property type="protein sequence ID" value="KAI1862979.1"/>
    <property type="molecule type" value="Genomic_DNA"/>
</dbReference>
<protein>
    <recommendedName>
        <fullName evidence="4">FAM192A/Fyv6 N-terminal domain-containing protein</fullName>
    </recommendedName>
</protein>
<sequence length="252" mass="27528">MASRFVSGGTIVGSDTSTPPSHPTPTDTTAAAAAKSQTADPKSSAWATAQAQLEAERRAREAARKTAIESGGSGQGQSLYEVLQANKEAKQAAFEEANKIKNQFRALDDDEVDFLEGIVADERREEEERRREVERSLREFRDAQKKGTATAEAEVDEPLDRVVADGADEWSTAGAKKRKREKEHVIKGIKRRASEAAREQVKTDSREPPDVNVTERAKPAATVKSTTPNKEMAPKPKMGLVDYGSDDDDDDD</sequence>
<reference evidence="5" key="1">
    <citation type="submission" date="2021-03" db="EMBL/GenBank/DDBJ databases">
        <title>Revisited historic fungal species revealed as producer of novel bioactive compounds through whole genome sequencing and comparative genomics.</title>
        <authorList>
            <person name="Vignolle G.A."/>
            <person name="Hochenegger N."/>
            <person name="Mach R.L."/>
            <person name="Mach-Aigner A.R."/>
            <person name="Javad Rahimi M."/>
            <person name="Salim K.A."/>
            <person name="Chan C.M."/>
            <person name="Lim L.B.L."/>
            <person name="Cai F."/>
            <person name="Druzhinina I.S."/>
            <person name="U'Ren J.M."/>
            <person name="Derntl C."/>
        </authorList>
    </citation>
    <scope>NUCLEOTIDE SEQUENCE</scope>
    <source>
        <strain evidence="5">TUCIM 5799</strain>
    </source>
</reference>
<dbReference type="InterPro" id="IPR019331">
    <property type="entry name" value="FAM192A/Fyv6_N"/>
</dbReference>
<proteinExistence type="predicted"/>
<accession>A0A9P9WH32</accession>
<gene>
    <name evidence="5" type="ORF">JX265_009025</name>
</gene>
<organism evidence="5 6">
    <name type="scientific">Neoarthrinium moseri</name>
    <dbReference type="NCBI Taxonomy" id="1658444"/>
    <lineage>
        <taxon>Eukaryota</taxon>
        <taxon>Fungi</taxon>
        <taxon>Dikarya</taxon>
        <taxon>Ascomycota</taxon>
        <taxon>Pezizomycotina</taxon>
        <taxon>Sordariomycetes</taxon>
        <taxon>Xylariomycetidae</taxon>
        <taxon>Amphisphaeriales</taxon>
        <taxon>Apiosporaceae</taxon>
        <taxon>Neoarthrinium</taxon>
    </lineage>
</organism>
<keyword evidence="2" id="KW-0539">Nucleus</keyword>
<dbReference type="InterPro" id="IPR039845">
    <property type="entry name" value="FAM192A"/>
</dbReference>